<dbReference type="EMBL" id="JADNYJ010000159">
    <property type="protein sequence ID" value="KAF8878366.1"/>
    <property type="molecule type" value="Genomic_DNA"/>
</dbReference>
<gene>
    <name evidence="2" type="ORF">CPB84DRAFT_1852381</name>
</gene>
<proteinExistence type="predicted"/>
<reference evidence="2" key="1">
    <citation type="submission" date="2020-11" db="EMBL/GenBank/DDBJ databases">
        <authorList>
            <consortium name="DOE Joint Genome Institute"/>
            <person name="Ahrendt S."/>
            <person name="Riley R."/>
            <person name="Andreopoulos W."/>
            <person name="LaButti K."/>
            <person name="Pangilinan J."/>
            <person name="Ruiz-duenas F.J."/>
            <person name="Barrasa J.M."/>
            <person name="Sanchez-Garcia M."/>
            <person name="Camarero S."/>
            <person name="Miyauchi S."/>
            <person name="Serrano A."/>
            <person name="Linde D."/>
            <person name="Babiker R."/>
            <person name="Drula E."/>
            <person name="Ayuso-Fernandez I."/>
            <person name="Pacheco R."/>
            <person name="Padilla G."/>
            <person name="Ferreira P."/>
            <person name="Barriuso J."/>
            <person name="Kellner H."/>
            <person name="Castanera R."/>
            <person name="Alfaro M."/>
            <person name="Ramirez L."/>
            <person name="Pisabarro A.G."/>
            <person name="Kuo A."/>
            <person name="Tritt A."/>
            <person name="Lipzen A."/>
            <person name="He G."/>
            <person name="Yan M."/>
            <person name="Ng V."/>
            <person name="Cullen D."/>
            <person name="Martin F."/>
            <person name="Rosso M.-N."/>
            <person name="Henrissat B."/>
            <person name="Hibbett D."/>
            <person name="Martinez A.T."/>
            <person name="Grigoriev I.V."/>
        </authorList>
    </citation>
    <scope>NUCLEOTIDE SEQUENCE</scope>
    <source>
        <strain evidence="2">AH 44721</strain>
    </source>
</reference>
<feature type="compositionally biased region" description="Basic residues" evidence="1">
    <location>
        <begin position="113"/>
        <end position="132"/>
    </location>
</feature>
<dbReference type="Proteomes" id="UP000724874">
    <property type="component" value="Unassembled WGS sequence"/>
</dbReference>
<comment type="caution">
    <text evidence="2">The sequence shown here is derived from an EMBL/GenBank/DDBJ whole genome shotgun (WGS) entry which is preliminary data.</text>
</comment>
<evidence type="ECO:0000256" key="1">
    <source>
        <dbReference type="SAM" id="MobiDB-lite"/>
    </source>
</evidence>
<dbReference type="AlphaFoldDB" id="A0A9P5TGL1"/>
<dbReference type="OrthoDB" id="3067737at2759"/>
<feature type="compositionally biased region" description="Low complexity" evidence="1">
    <location>
        <begin position="133"/>
        <end position="145"/>
    </location>
</feature>
<accession>A0A9P5TGL1</accession>
<protein>
    <submittedName>
        <fullName evidence="2">Uncharacterized protein</fullName>
    </submittedName>
</protein>
<organism evidence="2 3">
    <name type="scientific">Gymnopilus junonius</name>
    <name type="common">Spectacular rustgill mushroom</name>
    <name type="synonym">Gymnopilus spectabilis subsp. junonius</name>
    <dbReference type="NCBI Taxonomy" id="109634"/>
    <lineage>
        <taxon>Eukaryota</taxon>
        <taxon>Fungi</taxon>
        <taxon>Dikarya</taxon>
        <taxon>Basidiomycota</taxon>
        <taxon>Agaricomycotina</taxon>
        <taxon>Agaricomycetes</taxon>
        <taxon>Agaricomycetidae</taxon>
        <taxon>Agaricales</taxon>
        <taxon>Agaricineae</taxon>
        <taxon>Hymenogastraceae</taxon>
        <taxon>Gymnopilus</taxon>
    </lineage>
</organism>
<feature type="region of interest" description="Disordered" evidence="1">
    <location>
        <begin position="113"/>
        <end position="151"/>
    </location>
</feature>
<name>A0A9P5TGL1_GYMJU</name>
<evidence type="ECO:0000313" key="3">
    <source>
        <dbReference type="Proteomes" id="UP000724874"/>
    </source>
</evidence>
<keyword evidence="3" id="KW-1185">Reference proteome</keyword>
<evidence type="ECO:0000313" key="2">
    <source>
        <dbReference type="EMBL" id="KAF8878366.1"/>
    </source>
</evidence>
<sequence>MRAGTVIHEAAHAINKDVDHFKKDGSPYDFGAKPDTKNFLVGYKDSHMNDLKALRSDQMHKNADSYSVCGEECAKLARRALEEEDLELSSCVALTKHVPITLRIRPPLKFKPTKKSIKKAAKALRKAAKKAKAQSATAKKAGSKSARAKRN</sequence>